<dbReference type="RefSeq" id="WP_165832772.1">
    <property type="nucleotide sequence ID" value="NZ_CAJKCJ010000015.1"/>
</dbReference>
<dbReference type="GO" id="GO:0005975">
    <property type="term" value="P:carbohydrate metabolic process"/>
    <property type="evidence" value="ECO:0007669"/>
    <property type="project" value="InterPro"/>
</dbReference>
<proteinExistence type="inferred from homology"/>
<comment type="similarity">
    <text evidence="1">Belongs to the glycosyl hydrolase 2 family.</text>
</comment>
<dbReference type="EMBL" id="QEKH01000002">
    <property type="protein sequence ID" value="PVY45547.1"/>
    <property type="molecule type" value="Genomic_DNA"/>
</dbReference>
<feature type="compositionally biased region" description="Basic and acidic residues" evidence="4">
    <location>
        <begin position="1277"/>
        <end position="1290"/>
    </location>
</feature>
<evidence type="ECO:0000256" key="1">
    <source>
        <dbReference type="ARBA" id="ARBA00007401"/>
    </source>
</evidence>
<feature type="domain" description="Glycoside hydrolase family 2 immunoglobulin-like beta-sandwich" evidence="5">
    <location>
        <begin position="274"/>
        <end position="320"/>
    </location>
</feature>
<keyword evidence="2 6" id="KW-0378">Hydrolase</keyword>
<dbReference type="InterPro" id="IPR008979">
    <property type="entry name" value="Galactose-bd-like_sf"/>
</dbReference>
<dbReference type="InterPro" id="IPR036156">
    <property type="entry name" value="Beta-gal/glucu_dom_sf"/>
</dbReference>
<dbReference type="Gene3D" id="2.60.120.260">
    <property type="entry name" value="Galactose-binding domain-like"/>
    <property type="match status" value="2"/>
</dbReference>
<evidence type="ECO:0000256" key="3">
    <source>
        <dbReference type="ARBA" id="ARBA00023295"/>
    </source>
</evidence>
<feature type="region of interest" description="Disordered" evidence="4">
    <location>
        <begin position="1277"/>
        <end position="1300"/>
    </location>
</feature>
<dbReference type="InterPro" id="IPR051913">
    <property type="entry name" value="GH2_Domain-Containing"/>
</dbReference>
<organism evidence="6 7">
    <name type="scientific">Victivallis vadensis</name>
    <dbReference type="NCBI Taxonomy" id="172901"/>
    <lineage>
        <taxon>Bacteria</taxon>
        <taxon>Pseudomonadati</taxon>
        <taxon>Lentisphaerota</taxon>
        <taxon>Lentisphaeria</taxon>
        <taxon>Victivallales</taxon>
        <taxon>Victivallaceae</taxon>
        <taxon>Victivallis</taxon>
    </lineage>
</organism>
<accession>A0A2U1BAJ0</accession>
<dbReference type="SUPFAM" id="SSF49785">
    <property type="entry name" value="Galactose-binding domain-like"/>
    <property type="match status" value="2"/>
</dbReference>
<dbReference type="GeneID" id="78293907"/>
<evidence type="ECO:0000259" key="5">
    <source>
        <dbReference type="Pfam" id="PF00703"/>
    </source>
</evidence>
<dbReference type="InterPro" id="IPR013783">
    <property type="entry name" value="Ig-like_fold"/>
</dbReference>
<evidence type="ECO:0000313" key="7">
    <source>
        <dbReference type="Proteomes" id="UP000245959"/>
    </source>
</evidence>
<dbReference type="SUPFAM" id="SSF51445">
    <property type="entry name" value="(Trans)glycosidases"/>
    <property type="match status" value="1"/>
</dbReference>
<dbReference type="GO" id="GO:0004553">
    <property type="term" value="F:hydrolase activity, hydrolyzing O-glycosyl compounds"/>
    <property type="evidence" value="ECO:0007669"/>
    <property type="project" value="InterPro"/>
</dbReference>
<dbReference type="SUPFAM" id="SSF49303">
    <property type="entry name" value="beta-Galactosidase/glucuronidase domain"/>
    <property type="match status" value="1"/>
</dbReference>
<dbReference type="Gene3D" id="2.60.40.10">
    <property type="entry name" value="Immunoglobulins"/>
    <property type="match status" value="1"/>
</dbReference>
<dbReference type="PANTHER" id="PTHR42732:SF1">
    <property type="entry name" value="BETA-MANNOSIDASE"/>
    <property type="match status" value="1"/>
</dbReference>
<keyword evidence="3" id="KW-0326">Glycosidase</keyword>
<dbReference type="Pfam" id="PF00703">
    <property type="entry name" value="Glyco_hydro_2"/>
    <property type="match status" value="1"/>
</dbReference>
<evidence type="ECO:0000313" key="6">
    <source>
        <dbReference type="EMBL" id="PVY45547.1"/>
    </source>
</evidence>
<comment type="caution">
    <text evidence="6">The sequence shown here is derived from an EMBL/GenBank/DDBJ whole genome shotgun (WGS) entry which is preliminary data.</text>
</comment>
<protein>
    <submittedName>
        <fullName evidence="6">Glycosyl hydrolase family 2</fullName>
    </submittedName>
</protein>
<evidence type="ECO:0000256" key="4">
    <source>
        <dbReference type="SAM" id="MobiDB-lite"/>
    </source>
</evidence>
<dbReference type="InterPro" id="IPR017853">
    <property type="entry name" value="GH"/>
</dbReference>
<sequence length="1436" mass="160438">MKRILFGVLIAVWTAVVYADHVYFPEWQIPKVAPEKLNDWDLSKAFRKQGGERTDISLNGFWKFALCEKEQETPPPFSEEWGYFLVPSFWRTGPMCNFFRTADGRAVDKVRGKQYTDYRQGWYYREFVTPAECANRQTLLKFDALYSRGLLFVNGKAVPLPGHTPKLSMNSPAFLVDITDCLRPAGEKNTICVATSPDDPRGGDFTRAGLQDNVWLCTRPKLNFGQARISTFVKDKKLRIDFGGGTLPEDFGGTAEFTVRDAGDGRTVHTETRPYARRIELDYITPKLWSVDAPNLYYLDCRLTRNGETVDAATLRFGFRELTAAKGRFLLNGNPIMINTESSWQGMWAPLWHTMDNMTRKSIRTMKEFGINAAYTQRMNAASFYDIADEEGFLCVERVELNYDEFNNHTPEECAGLWRSLAAENVRSGRLDNHPSVVAILINVYYQMSASANNPAYIGISRDAKQHRYILPDGTEQIRQGGDPNLAGDPKVRSVKLNRVADQVKDFFPDAEVLTGASGHVKNAYGVHIYHTWGAPLAELAALFSRYSKDREVPVYCGEYAIPYHGSYAHLNLWGQIRNKPDFYYWQENAARILGPAAYREKTVTTTFAWDGVYNDLLASSRGCDGFNKATEYSFIADIYSKVLADSVNRTVFFWRYDGLAGLAPFEYICGRYLTAARSCPPAPRLDGDLTLPGVKPVYLYGSHVLPLFEPFGPELDIRPNLASTPFRQAMAEVACKFVGAGRDYYENDHAFWSGETLSKALGVVNMSGRALDWQVEISVLDGSGAAAASTRVPFRIGAYTQKTVPFRLKLPRIGVRRDYTLRAVFRPVSPDSPELVTAIPVQVFPAVRPAVRSIQLYGGTPAFAAALKKLGYEVTAVNSFANLNVRQVLVVAPGALSALKEVPDFSALAGKGIQTLVMEQHRNASPELMKVRSRQAFINAPAHPVLEGLSDADFADWRGSHSLDPAYGSAEPGHVWSNAAWTDWGNRGMVAGNVFRRPQAGNYLSLLVSGFDLYQTPLLEYRGRNGSWLGSQLEIGERLGLDPVATTVFCRMVDYLAERRPAYGEVGFFGGESGKALLKKFGVHYRNTDLSDLNGLRLLIVSDPDWKALEKHSFQLSDYVYNGGKILYLHTGKSWYGSWLPFVMELRKAAKSEKGVVPAGDGGNWKEGWSECELYWRGKPELPEFAKFPNSAAAASPAVLVQMKHGCGSWFFSSLTPESFEADRMAAVKYARLISALLTSHGAEMADSASPYRVDRSLTIPLRSMRWEFALDPDDKGLSENRQAGRDGSGKWLSGQQTLSGESVRPGVGYEAFLEREYSGVSWYRLRFKLTPEQAAAKGMRAELGHINTADRTFLNGTQIGAADEHKRVYRIPDGLLKAGENTLVIRVENRTAPGGLVDAEIRLTNTDGANRFWKQLYSGGSRDYDYNPDWIRQY</sequence>
<gene>
    <name evidence="6" type="ORF">C8D82_102118</name>
</gene>
<dbReference type="PANTHER" id="PTHR42732">
    <property type="entry name" value="BETA-GALACTOSIDASE"/>
    <property type="match status" value="1"/>
</dbReference>
<dbReference type="InterPro" id="IPR006102">
    <property type="entry name" value="Ig-like_GH2"/>
</dbReference>
<dbReference type="Gene3D" id="3.20.20.80">
    <property type="entry name" value="Glycosidases"/>
    <property type="match status" value="1"/>
</dbReference>
<name>A0A2U1BAJ0_9BACT</name>
<evidence type="ECO:0000256" key="2">
    <source>
        <dbReference type="ARBA" id="ARBA00022801"/>
    </source>
</evidence>
<keyword evidence="7" id="KW-1185">Reference proteome</keyword>
<reference evidence="6 7" key="1">
    <citation type="submission" date="2018-04" db="EMBL/GenBank/DDBJ databases">
        <title>Genomic Encyclopedia of Type Strains, Phase IV (KMG-IV): sequencing the most valuable type-strain genomes for metagenomic binning, comparative biology and taxonomic classification.</title>
        <authorList>
            <person name="Goeker M."/>
        </authorList>
    </citation>
    <scope>NUCLEOTIDE SEQUENCE [LARGE SCALE GENOMIC DNA]</scope>
    <source>
        <strain evidence="6 7">DSM 14823</strain>
    </source>
</reference>
<dbReference type="Proteomes" id="UP000245959">
    <property type="component" value="Unassembled WGS sequence"/>
</dbReference>